<name>A0A6J6YIR9_9ZZZZ</name>
<accession>A0A6J6YIR9</accession>
<dbReference type="EMBL" id="CAFAAQ010000069">
    <property type="protein sequence ID" value="CAB4807268.1"/>
    <property type="molecule type" value="Genomic_DNA"/>
</dbReference>
<proteinExistence type="predicted"/>
<protein>
    <submittedName>
        <fullName evidence="1">Unannotated protein</fullName>
    </submittedName>
</protein>
<evidence type="ECO:0000313" key="1">
    <source>
        <dbReference type="EMBL" id="CAB4807268.1"/>
    </source>
</evidence>
<dbReference type="AlphaFoldDB" id="A0A6J6YIR9"/>
<sequence>MVVAIKQADLDVHHGETGERTRGHCIGNTVADRRDVFLRNSTTRNFVCELVTTAGAGGLDGNDDLGVLTCSTSLLLVQVGVAVNDLGDGFTVGNLGLTHCCFYSELSHHAVNEDLEVQLAHARNQGLTSFFIGLNPEGGVFFRERIQSLRHFVLISLGLGLYSNLDNGVRELKGFEYNHVVRITQRVTSACVFQADSGNDVSGVDRILLDLLIGMHFEHSPNAFFVA</sequence>
<gene>
    <name evidence="1" type="ORF">UFOPK3046_00912</name>
</gene>
<organism evidence="1">
    <name type="scientific">freshwater metagenome</name>
    <dbReference type="NCBI Taxonomy" id="449393"/>
    <lineage>
        <taxon>unclassified sequences</taxon>
        <taxon>metagenomes</taxon>
        <taxon>ecological metagenomes</taxon>
    </lineage>
</organism>
<reference evidence="1" key="1">
    <citation type="submission" date="2020-05" db="EMBL/GenBank/DDBJ databases">
        <authorList>
            <person name="Chiriac C."/>
            <person name="Salcher M."/>
            <person name="Ghai R."/>
            <person name="Kavagutti S V."/>
        </authorList>
    </citation>
    <scope>NUCLEOTIDE SEQUENCE</scope>
</reference>